<proteinExistence type="predicted"/>
<dbReference type="EMBL" id="CP003732">
    <property type="protein sequence ID" value="AFV10477.1"/>
    <property type="molecule type" value="Genomic_DNA"/>
</dbReference>
<evidence type="ECO:0008006" key="4">
    <source>
        <dbReference type="Google" id="ProtNLM"/>
    </source>
</evidence>
<evidence type="ECO:0000256" key="1">
    <source>
        <dbReference type="SAM" id="Phobius"/>
    </source>
</evidence>
<dbReference type="InterPro" id="IPR025480">
    <property type="entry name" value="DUF4330"/>
</dbReference>
<organism evidence="2 3">
    <name type="scientific">Thermacetogenium phaeum (strain ATCC BAA-254 / DSM 26808 / PB)</name>
    <dbReference type="NCBI Taxonomy" id="1089553"/>
    <lineage>
        <taxon>Bacteria</taxon>
        <taxon>Bacillati</taxon>
        <taxon>Bacillota</taxon>
        <taxon>Clostridia</taxon>
        <taxon>Thermoanaerobacterales</taxon>
        <taxon>Thermoanaerobacteraceae</taxon>
        <taxon>Thermacetogenium</taxon>
    </lineage>
</organism>
<keyword evidence="1" id="KW-0472">Membrane</keyword>
<keyword evidence="1" id="KW-0812">Transmembrane</keyword>
<dbReference type="RefSeq" id="WP_015049396.1">
    <property type="nucleotide sequence ID" value="NC_018870.1"/>
</dbReference>
<dbReference type="Proteomes" id="UP000000467">
    <property type="component" value="Chromosome"/>
</dbReference>
<dbReference type="AlphaFoldDB" id="K4LEG6"/>
<feature type="transmembrane region" description="Helical" evidence="1">
    <location>
        <begin position="12"/>
        <end position="34"/>
    </location>
</feature>
<protein>
    <recommendedName>
        <fullName evidence="4">DUF4330 domain-containing protein</fullName>
    </recommendedName>
</protein>
<dbReference type="STRING" id="1089553.Tph_c02300"/>
<reference evidence="2 3" key="1">
    <citation type="journal article" date="2012" name="BMC Genomics">
        <title>Genome-guided analysis of physiological and morphological traits of the fermentative acetate oxidizer Thermacetogenium phaeum.</title>
        <authorList>
            <person name="Oehler D."/>
            <person name="Poehlein A."/>
            <person name="Leimbach A."/>
            <person name="Muller N."/>
            <person name="Daniel R."/>
            <person name="Gottschalk G."/>
            <person name="Schink B."/>
        </authorList>
    </citation>
    <scope>NUCLEOTIDE SEQUENCE [LARGE SCALE GENOMIC DNA]</scope>
    <source>
        <strain evidence="3">ATCC BAA-254 / DSM 26808 / PB</strain>
    </source>
</reference>
<gene>
    <name evidence="2" type="ordered locus">Tph_c02300</name>
</gene>
<dbReference type="OrthoDB" id="1723529at2"/>
<dbReference type="KEGG" id="tpz:Tph_c02300"/>
<accession>K4LEG6</accession>
<dbReference type="HOGENOM" id="CLU_133815_1_0_9"/>
<dbReference type="Pfam" id="PF14221">
    <property type="entry name" value="DUF4330"/>
    <property type="match status" value="1"/>
</dbReference>
<name>K4LEG6_THEPS</name>
<keyword evidence="1" id="KW-1133">Transmembrane helix</keyword>
<sequence>MRVIDDRGKLFGLINPIDLLALVLVLAVAAGIYLKVHPAGQAQEYATADVLVEAAFIHPETAKAVKVGDRLVANGSFTDARIIDVRVEPALIATTKADGTRLLTRDPFNMDLYATIRGRVALGEPDLRVAGQEVRVGKDDFYLKTQTVQLKAQVLKIDIHED</sequence>
<dbReference type="eggNOG" id="ENOG50334KQ">
    <property type="taxonomic scope" value="Bacteria"/>
</dbReference>
<evidence type="ECO:0000313" key="3">
    <source>
        <dbReference type="Proteomes" id="UP000000467"/>
    </source>
</evidence>
<keyword evidence="3" id="KW-1185">Reference proteome</keyword>
<evidence type="ECO:0000313" key="2">
    <source>
        <dbReference type="EMBL" id="AFV10477.1"/>
    </source>
</evidence>